<protein>
    <submittedName>
        <fullName evidence="1">Uncharacterized protein</fullName>
    </submittedName>
</protein>
<accession>A0A0A0HW81</accession>
<organism evidence="1 2">
    <name type="scientific">Paracoccidioides brasiliensis (strain Pb18)</name>
    <dbReference type="NCBI Taxonomy" id="502780"/>
    <lineage>
        <taxon>Eukaryota</taxon>
        <taxon>Fungi</taxon>
        <taxon>Dikarya</taxon>
        <taxon>Ascomycota</taxon>
        <taxon>Pezizomycotina</taxon>
        <taxon>Eurotiomycetes</taxon>
        <taxon>Eurotiomycetidae</taxon>
        <taxon>Onygenales</taxon>
        <taxon>Ajellomycetaceae</taxon>
        <taxon>Paracoccidioides</taxon>
    </lineage>
</organism>
<dbReference type="VEuPathDB" id="FungiDB:PADG_12235"/>
<name>A0A0A0HW81_PARBD</name>
<dbReference type="OrthoDB" id="4188860at2759"/>
<reference evidence="1 2" key="1">
    <citation type="journal article" date="2011" name="PLoS Genet.">
        <title>Comparative genomic analysis of human fungal pathogens causing paracoccidioidomycosis.</title>
        <authorList>
            <person name="Desjardins C.A."/>
            <person name="Champion M.D."/>
            <person name="Holder J.W."/>
            <person name="Muszewska A."/>
            <person name="Goldberg J."/>
            <person name="Bailao A.M."/>
            <person name="Brigido M.M."/>
            <person name="Ferreira M.E."/>
            <person name="Garcia A.M."/>
            <person name="Grynberg M."/>
            <person name="Gujja S."/>
            <person name="Heiman D.I."/>
            <person name="Henn M.R."/>
            <person name="Kodira C.D."/>
            <person name="Leon-Narvaez H."/>
            <person name="Longo L.V."/>
            <person name="Ma L.J."/>
            <person name="Malavazi I."/>
            <person name="Matsuo A.L."/>
            <person name="Morais F.V."/>
            <person name="Pereira M."/>
            <person name="Rodriguez-Brito S."/>
            <person name="Sakthikumar S."/>
            <person name="Salem-Izacc S.M."/>
            <person name="Sykes S.M."/>
            <person name="Teixeira M.M."/>
            <person name="Vallejo M.C."/>
            <person name="Walter M.E."/>
            <person name="Yandava C."/>
            <person name="Young S."/>
            <person name="Zeng Q."/>
            <person name="Zucker J."/>
            <person name="Felipe M.S."/>
            <person name="Goldman G.H."/>
            <person name="Haas B.J."/>
            <person name="McEwen J.G."/>
            <person name="Nino-Vega G."/>
            <person name="Puccia R."/>
            <person name="San-Blas G."/>
            <person name="Soares C.M."/>
            <person name="Birren B.W."/>
            <person name="Cuomo C.A."/>
        </authorList>
    </citation>
    <scope>NUCLEOTIDE SEQUENCE [LARGE SCALE GENOMIC DNA]</scope>
    <source>
        <strain evidence="1 2">Pb18</strain>
    </source>
</reference>
<dbReference type="EMBL" id="KN275966">
    <property type="protein sequence ID" value="KGM91665.1"/>
    <property type="molecule type" value="Genomic_DNA"/>
</dbReference>
<dbReference type="RefSeq" id="XP_010762619.1">
    <property type="nucleotide sequence ID" value="XM_010764317.1"/>
</dbReference>
<sequence length="143" mass="15205">MAVVPQVTPHNSAMMVGLSQTPVARAAPVVTPTKITPRVVMTVIHLTLSLSIRLHELLVITERLSGSLTAYNQQPVTERSVSSTRAGSRQCTCSSLVVPGSSAGQTLGPRLLSPEDISALVSAFAQKLLELRRDSWTGAMDIS</sequence>
<keyword evidence="2" id="KW-1185">Reference proteome</keyword>
<dbReference type="Proteomes" id="UP000001628">
    <property type="component" value="Unassembled WGS sequence"/>
</dbReference>
<dbReference type="KEGG" id="pbn:PADG_12235"/>
<dbReference type="GeneID" id="22588132"/>
<proteinExistence type="predicted"/>
<gene>
    <name evidence="1" type="ORF">PADG_12235</name>
</gene>
<evidence type="ECO:0000313" key="2">
    <source>
        <dbReference type="Proteomes" id="UP000001628"/>
    </source>
</evidence>
<evidence type="ECO:0000313" key="1">
    <source>
        <dbReference type="EMBL" id="KGM91665.1"/>
    </source>
</evidence>
<dbReference type="AlphaFoldDB" id="A0A0A0HW81"/>
<dbReference type="InParanoid" id="A0A0A0HW81"/>
<dbReference type="HOGENOM" id="CLU_1806783_0_0_1"/>